<organism evidence="3">
    <name type="scientific">Graphocephala atropunctata</name>
    <dbReference type="NCBI Taxonomy" id="36148"/>
    <lineage>
        <taxon>Eukaryota</taxon>
        <taxon>Metazoa</taxon>
        <taxon>Ecdysozoa</taxon>
        <taxon>Arthropoda</taxon>
        <taxon>Hexapoda</taxon>
        <taxon>Insecta</taxon>
        <taxon>Pterygota</taxon>
        <taxon>Neoptera</taxon>
        <taxon>Paraneoptera</taxon>
        <taxon>Hemiptera</taxon>
        <taxon>Auchenorrhyncha</taxon>
        <taxon>Membracoidea</taxon>
        <taxon>Cicadellidae</taxon>
        <taxon>Cicadellinae</taxon>
        <taxon>Cicadellini</taxon>
        <taxon>Graphocephala</taxon>
    </lineage>
</organism>
<feature type="transmembrane region" description="Helical" evidence="2">
    <location>
        <begin position="333"/>
        <end position="361"/>
    </location>
</feature>
<reference evidence="3" key="1">
    <citation type="submission" date="2015-11" db="EMBL/GenBank/DDBJ databases">
        <title>De novo transcriptome assembly of four potential Pierce s Disease insect vectors from Arizona vineyards.</title>
        <authorList>
            <person name="Tassone E.E."/>
        </authorList>
    </citation>
    <scope>NUCLEOTIDE SEQUENCE</scope>
</reference>
<keyword evidence="2" id="KW-1133">Transmembrane helix</keyword>
<feature type="transmembrane region" description="Helical" evidence="2">
    <location>
        <begin position="7"/>
        <end position="26"/>
    </location>
</feature>
<name>A0A1B6LUQ0_9HEMI</name>
<evidence type="ECO:0000256" key="1">
    <source>
        <dbReference type="SAM" id="MobiDB-lite"/>
    </source>
</evidence>
<feature type="non-terminal residue" evidence="3">
    <location>
        <position position="1"/>
    </location>
</feature>
<evidence type="ECO:0000313" key="3">
    <source>
        <dbReference type="EMBL" id="JAT27390.1"/>
    </source>
</evidence>
<accession>A0A1B6LUQ0</accession>
<feature type="compositionally biased region" description="Acidic residues" evidence="1">
    <location>
        <begin position="458"/>
        <end position="470"/>
    </location>
</feature>
<dbReference type="EMBL" id="GEBQ01012587">
    <property type="protein sequence ID" value="JAT27390.1"/>
    <property type="molecule type" value="Transcribed_RNA"/>
</dbReference>
<dbReference type="AlphaFoldDB" id="A0A1B6LUQ0"/>
<evidence type="ECO:0000256" key="2">
    <source>
        <dbReference type="SAM" id="Phobius"/>
    </source>
</evidence>
<gene>
    <name evidence="3" type="ORF">g.15742</name>
</gene>
<proteinExistence type="predicted"/>
<protein>
    <submittedName>
        <fullName evidence="3">Uncharacterized protein</fullName>
    </submittedName>
</protein>
<keyword evidence="2" id="KW-0472">Membrane</keyword>
<keyword evidence="2" id="KW-0812">Transmembrane</keyword>
<sequence>VKMKPELYLLITFLNYLFLAVGLELYESPNVKTALFTEFDVRRSCWNHDEISLLRARMIMQDLIPKKIPRDMSYLAEYLRSTEEAVVRYSPEGKVRRIMILALSDIIGGYLQAVVIPMAKESYYAGNIDYSTMSRLYDMLTEMKGRLRTDGGRWSRPVDMSKFAIKVTQLNLYEGTSELACKAIYVTARESCPQGQSRISIPYLDYDLKPGAVALPLRSRNLYSLKTAASSHIIVRFYILARECLAEMPRSETELFNYMFLRWLLSSVVPHLYESTWYPGFGSVMRIVQTVNETEISLQKPVFNVNDTSLENSLLSGQCGIVKSISMMIKYNFWWLILFLFFCMLLFTMCCCCAWWAYAYYKGYSAVGARRSSGVLNAVLSIYCGLKDKESSGTTDPRDSKDLGSKNISGTGYFDPVIGSFRNSSDQARVQLPDNYRPSVGPPQPAGDADTSTVPSTTDDEDDESVTSTT</sequence>
<feature type="region of interest" description="Disordered" evidence="1">
    <location>
        <begin position="432"/>
        <end position="470"/>
    </location>
</feature>